<accession>D9QVV4</accession>
<dbReference type="SUPFAM" id="SSF81296">
    <property type="entry name" value="E set domains"/>
    <property type="match status" value="2"/>
</dbReference>
<dbReference type="InterPro" id="IPR006046">
    <property type="entry name" value="Alpha_amylase"/>
</dbReference>
<evidence type="ECO:0000256" key="1">
    <source>
        <dbReference type="ARBA" id="ARBA00008061"/>
    </source>
</evidence>
<dbReference type="Proteomes" id="UP000001661">
    <property type="component" value="Chromosome"/>
</dbReference>
<reference evidence="8 9" key="1">
    <citation type="journal article" date="2010" name="Stand. Genomic Sci.">
        <title>Complete genome sequence of Acetohalobium arabaticum type strain (Z-7288).</title>
        <authorList>
            <person name="Sikorski J."/>
            <person name="Lapidus A."/>
            <person name="Chertkov O."/>
            <person name="Lucas S."/>
            <person name="Copeland A."/>
            <person name="Glavina Del Rio T."/>
            <person name="Nolan M."/>
            <person name="Tice H."/>
            <person name="Cheng J.F."/>
            <person name="Han C."/>
            <person name="Brambilla E."/>
            <person name="Pitluck S."/>
            <person name="Liolios K."/>
            <person name="Ivanova N."/>
            <person name="Mavromatis K."/>
            <person name="Mikhailova N."/>
            <person name="Pati A."/>
            <person name="Bruce D."/>
            <person name="Detter C."/>
            <person name="Tapia R."/>
            <person name="Goodwin L."/>
            <person name="Chen A."/>
            <person name="Palaniappan K."/>
            <person name="Land M."/>
            <person name="Hauser L."/>
            <person name="Chang Y.J."/>
            <person name="Jeffries C.D."/>
            <person name="Rohde M."/>
            <person name="Goker M."/>
            <person name="Spring S."/>
            <person name="Woyke T."/>
            <person name="Bristow J."/>
            <person name="Eisen J.A."/>
            <person name="Markowitz V."/>
            <person name="Hugenholtz P."/>
            <person name="Kyrpides N.C."/>
            <person name="Klenk H.P."/>
        </authorList>
    </citation>
    <scope>NUCLEOTIDE SEQUENCE [LARGE SCALE GENOMIC DNA]</scope>
    <source>
        <strain evidence="9">ATCC 49924 / DSM 5501 / Z-7288</strain>
    </source>
</reference>
<name>D9QVV4_ACEAZ</name>
<dbReference type="Pfam" id="PF16561">
    <property type="entry name" value="AMPK1_CBM"/>
    <property type="match status" value="1"/>
</dbReference>
<feature type="domain" description="Glycosyl hydrolase family 13 catalytic" evidence="6">
    <location>
        <begin position="237"/>
        <end position="658"/>
    </location>
</feature>
<dbReference type="GO" id="GO:0004556">
    <property type="term" value="F:alpha-amylase activity"/>
    <property type="evidence" value="ECO:0007669"/>
    <property type="project" value="InterPro"/>
</dbReference>
<organism evidence="8 9">
    <name type="scientific">Acetohalobium arabaticum (strain ATCC 49924 / DSM 5501 / Z-7288)</name>
    <dbReference type="NCBI Taxonomy" id="574087"/>
    <lineage>
        <taxon>Bacteria</taxon>
        <taxon>Bacillati</taxon>
        <taxon>Bacillota</taxon>
        <taxon>Clostridia</taxon>
        <taxon>Halanaerobiales</taxon>
        <taxon>Halobacteroidaceae</taxon>
        <taxon>Acetohalobium</taxon>
    </lineage>
</organism>
<dbReference type="RefSeq" id="WP_013277809.1">
    <property type="nucleotide sequence ID" value="NC_014378.1"/>
</dbReference>
<keyword evidence="4" id="KW-0326">Glycosidase</keyword>
<dbReference type="CAZy" id="GH13">
    <property type="family name" value="Glycoside Hydrolase Family 13"/>
</dbReference>
<dbReference type="SMART" id="SM00642">
    <property type="entry name" value="Aamy"/>
    <property type="match status" value="1"/>
</dbReference>
<evidence type="ECO:0000256" key="3">
    <source>
        <dbReference type="ARBA" id="ARBA00022837"/>
    </source>
</evidence>
<gene>
    <name evidence="8" type="ordered locus">Acear_0828</name>
</gene>
<dbReference type="InterPro" id="IPR014756">
    <property type="entry name" value="Ig_E-set"/>
</dbReference>
<keyword evidence="2" id="KW-0378">Hydrolase</keyword>
<evidence type="ECO:0000256" key="5">
    <source>
        <dbReference type="RuleBase" id="RU003615"/>
    </source>
</evidence>
<dbReference type="InterPro" id="IPR017853">
    <property type="entry name" value="GH"/>
</dbReference>
<dbReference type="Gene3D" id="2.60.40.10">
    <property type="entry name" value="Immunoglobulins"/>
    <property type="match status" value="2"/>
</dbReference>
<dbReference type="HOGENOM" id="CLU_006462_6_4_9"/>
<dbReference type="InterPro" id="IPR002044">
    <property type="entry name" value="CBM20"/>
</dbReference>
<dbReference type="CAZy" id="CBM48">
    <property type="family name" value="Carbohydrate-Binding Module Family 48"/>
</dbReference>
<dbReference type="PRINTS" id="PR00110">
    <property type="entry name" value="ALPHAAMYLASE"/>
</dbReference>
<dbReference type="GO" id="GO:0043169">
    <property type="term" value="F:cation binding"/>
    <property type="evidence" value="ECO:0007669"/>
    <property type="project" value="InterPro"/>
</dbReference>
<dbReference type="CDD" id="cd11338">
    <property type="entry name" value="AmyAc_CMD"/>
    <property type="match status" value="1"/>
</dbReference>
<evidence type="ECO:0000256" key="2">
    <source>
        <dbReference type="ARBA" id="ARBA00022801"/>
    </source>
</evidence>
<dbReference type="eggNOG" id="COG0296">
    <property type="taxonomic scope" value="Bacteria"/>
</dbReference>
<dbReference type="PANTHER" id="PTHR10357">
    <property type="entry name" value="ALPHA-AMYLASE FAMILY MEMBER"/>
    <property type="match status" value="1"/>
</dbReference>
<dbReference type="Gene3D" id="3.90.400.10">
    <property type="entry name" value="Oligo-1,6-glucosidase, Domain 2"/>
    <property type="match status" value="1"/>
</dbReference>
<keyword evidence="3" id="KW-0106">Calcium</keyword>
<dbReference type="AlphaFoldDB" id="D9QVV4"/>
<dbReference type="Gene3D" id="2.60.40.1180">
    <property type="entry name" value="Golgi alpha-mannosidase II"/>
    <property type="match status" value="1"/>
</dbReference>
<dbReference type="CDD" id="cd07184">
    <property type="entry name" value="E_set_Isoamylase_like_N"/>
    <property type="match status" value="1"/>
</dbReference>
<protein>
    <submittedName>
        <fullName evidence="8">Alpha amylase catalytic region</fullName>
    </submittedName>
</protein>
<dbReference type="InterPro" id="IPR013780">
    <property type="entry name" value="Glyco_hydro_b"/>
</dbReference>
<dbReference type="SUPFAM" id="SSF51011">
    <property type="entry name" value="Glycosyl hydrolase domain"/>
    <property type="match status" value="1"/>
</dbReference>
<dbReference type="eggNOG" id="COG0366">
    <property type="taxonomic scope" value="Bacteria"/>
</dbReference>
<evidence type="ECO:0000256" key="4">
    <source>
        <dbReference type="ARBA" id="ARBA00023295"/>
    </source>
</evidence>
<dbReference type="SUPFAM" id="SSF51445">
    <property type="entry name" value="(Trans)glycosidases"/>
    <property type="match status" value="1"/>
</dbReference>
<dbReference type="InterPro" id="IPR004185">
    <property type="entry name" value="Glyco_hydro_13_lg-like_dom"/>
</dbReference>
<dbReference type="GO" id="GO:2001070">
    <property type="term" value="F:starch binding"/>
    <property type="evidence" value="ECO:0007669"/>
    <property type="project" value="InterPro"/>
</dbReference>
<dbReference type="SMART" id="SM01065">
    <property type="entry name" value="CBM_2"/>
    <property type="match status" value="1"/>
</dbReference>
<dbReference type="InterPro" id="IPR013783">
    <property type="entry name" value="Ig-like_fold"/>
</dbReference>
<dbReference type="Gene3D" id="3.20.20.80">
    <property type="entry name" value="Glycosidases"/>
    <property type="match status" value="1"/>
</dbReference>
<dbReference type="KEGG" id="aar:Acear_0828"/>
<feature type="domain" description="CBM20" evidence="7">
    <location>
        <begin position="4"/>
        <end position="87"/>
    </location>
</feature>
<dbReference type="EMBL" id="CP002105">
    <property type="protein sequence ID" value="ADL12363.1"/>
    <property type="molecule type" value="Genomic_DNA"/>
</dbReference>
<dbReference type="InterPro" id="IPR032640">
    <property type="entry name" value="AMPK1_CBM"/>
</dbReference>
<dbReference type="InterPro" id="IPR045857">
    <property type="entry name" value="O16G_dom_2"/>
</dbReference>
<dbReference type="CAZy" id="CBM34">
    <property type="family name" value="Carbohydrate-Binding Module Family 34"/>
</dbReference>
<dbReference type="OrthoDB" id="9805159at2"/>
<proteinExistence type="inferred from homology"/>
<comment type="similarity">
    <text evidence="1 5">Belongs to the glycosyl hydrolase 13 family.</text>
</comment>
<evidence type="ECO:0000313" key="9">
    <source>
        <dbReference type="Proteomes" id="UP000001661"/>
    </source>
</evidence>
<sequence>MAESFEVTFTYKPVISVDSVNLIGDFNDWDLDRTPMADENGDGTYEVTLELEAGEYQYKFVVDDDKWQKPPEADYYVDDGFGEKNGVIIVGDEVPLRVSVKGNGVIDFETLRHNNSDVKFANPLSRDRISIRFQTRRNDVEEVTLCYNDGQKQRIQLENFATYEEFDFYKAIIDLENPYFEYYFEVKDGDKIIWYDKEGIKEADNGKLTDLTSFQYNLSEVDIFRTPGWVKDAIFYQIFPDRFYNGCKENDPEKIEVYKDEDTRCDAVIPDWEKGVPPNPPVLTEETEFYDNKNEIHPEAGYYVFYGGDLQGVEQKIPYLKRLGVNAVYLNPIFKGTANHRYNTAGYELVDDTLAIKGDLEASEEYVIKLIEKLHRYGFKVIFDAVFNHTGYEHWAFQDIIEHGKDSKYVDWYNIHSFPIVPLYKQNKENPPNYDCWWGFGHLPELNVKNPEVRDYIFQVTEKWMDPKGNGDLSAGIDGWRLDVPNEVKEVVPNFWQDWRESVMEINPEAYIVGEIWDNASDYLQGDEFDGVMNYRFRDAALRFLGLNEIKGDEFAAELSKMYFQYPEQANYSMLNLIDSHDTSRYLTVIDEDKERMKLTVLFQMTYLGAPMVYYGDEIGMKGEDGPDCRRTMIWKDRGYTKPDYDLFNHYQRLIKIRKQQPALRRGNIRGIDIAYDQVDGFKRSYGDQQLLVLLNAGKEMIDLEVEVDAADGKYRELYQNRIVSVDNGRLHLKLEGITGAIIKLS</sequence>
<dbReference type="PANTHER" id="PTHR10357:SF210">
    <property type="entry name" value="MALTODEXTRIN GLUCOSIDASE"/>
    <property type="match status" value="1"/>
</dbReference>
<dbReference type="CDD" id="cd02857">
    <property type="entry name" value="E_set_CDase_PDE_N"/>
    <property type="match status" value="1"/>
</dbReference>
<evidence type="ECO:0000259" key="7">
    <source>
        <dbReference type="SMART" id="SM01065"/>
    </source>
</evidence>
<dbReference type="Pfam" id="PF02903">
    <property type="entry name" value="Alpha-amylase_N"/>
    <property type="match status" value="1"/>
</dbReference>
<evidence type="ECO:0000313" key="8">
    <source>
        <dbReference type="EMBL" id="ADL12363.1"/>
    </source>
</evidence>
<dbReference type="STRING" id="574087.Acear_0828"/>
<dbReference type="InterPro" id="IPR006047">
    <property type="entry name" value="GH13_cat_dom"/>
</dbReference>
<evidence type="ECO:0000259" key="6">
    <source>
        <dbReference type="SMART" id="SM00642"/>
    </source>
</evidence>
<dbReference type="Pfam" id="PF00128">
    <property type="entry name" value="Alpha-amylase"/>
    <property type="match status" value="1"/>
</dbReference>
<keyword evidence="9" id="KW-1185">Reference proteome</keyword>
<dbReference type="GO" id="GO:0005975">
    <property type="term" value="P:carbohydrate metabolic process"/>
    <property type="evidence" value="ECO:0007669"/>
    <property type="project" value="InterPro"/>
</dbReference>